<evidence type="ECO:0000256" key="2">
    <source>
        <dbReference type="ARBA" id="ARBA00023315"/>
    </source>
</evidence>
<keyword evidence="5" id="KW-1185">Reference proteome</keyword>
<dbReference type="PROSITE" id="PS51186">
    <property type="entry name" value="GNAT"/>
    <property type="match status" value="1"/>
</dbReference>
<dbReference type="PANTHER" id="PTHR43877">
    <property type="entry name" value="AMINOALKYLPHOSPHONATE N-ACETYLTRANSFERASE-RELATED-RELATED"/>
    <property type="match status" value="1"/>
</dbReference>
<dbReference type="SUPFAM" id="SSF55729">
    <property type="entry name" value="Acyl-CoA N-acyltransferases (Nat)"/>
    <property type="match status" value="1"/>
</dbReference>
<feature type="domain" description="N-acetyltransferase" evidence="3">
    <location>
        <begin position="3"/>
        <end position="141"/>
    </location>
</feature>
<sequence>MSITIRKAQPNDSARLAEIFLQSRRSGFFWLDPERFQLDDFERQTQGEVVWVAEKDSELAGFISVDEADAFIHHLFVAPGYQRLGIGRHLLRSLREWLPTPYTLKCLAKNKKARAFYKKNNWRIVGEGRSGTGAYLVLEFGRAATQQNTR</sequence>
<protein>
    <submittedName>
        <fullName evidence="4">Acetyltransferase</fullName>
    </submittedName>
</protein>
<dbReference type="Pfam" id="PF00583">
    <property type="entry name" value="Acetyltransf_1"/>
    <property type="match status" value="1"/>
</dbReference>
<dbReference type="Proteomes" id="UP000632273">
    <property type="component" value="Unassembled WGS sequence"/>
</dbReference>
<evidence type="ECO:0000256" key="1">
    <source>
        <dbReference type="ARBA" id="ARBA00022679"/>
    </source>
</evidence>
<reference evidence="5" key="1">
    <citation type="journal article" date="2019" name="Int. J. Syst. Evol. Microbiol.">
        <title>The Global Catalogue of Microorganisms (GCM) 10K type strain sequencing project: providing services to taxonomists for standard genome sequencing and annotation.</title>
        <authorList>
            <consortium name="The Broad Institute Genomics Platform"/>
            <consortium name="The Broad Institute Genome Sequencing Center for Infectious Disease"/>
            <person name="Wu L."/>
            <person name="Ma J."/>
        </authorList>
    </citation>
    <scope>NUCLEOTIDE SEQUENCE [LARGE SCALE GENOMIC DNA]</scope>
    <source>
        <strain evidence="5">CGMCC 1.15197</strain>
    </source>
</reference>
<dbReference type="CDD" id="cd04301">
    <property type="entry name" value="NAT_SF"/>
    <property type="match status" value="1"/>
</dbReference>
<evidence type="ECO:0000313" key="5">
    <source>
        <dbReference type="Proteomes" id="UP000632273"/>
    </source>
</evidence>
<keyword evidence="1" id="KW-0808">Transferase</keyword>
<organism evidence="4 5">
    <name type="scientific">Hymenobacter cavernae</name>
    <dbReference type="NCBI Taxonomy" id="2044852"/>
    <lineage>
        <taxon>Bacteria</taxon>
        <taxon>Pseudomonadati</taxon>
        <taxon>Bacteroidota</taxon>
        <taxon>Cytophagia</taxon>
        <taxon>Cytophagales</taxon>
        <taxon>Hymenobacteraceae</taxon>
        <taxon>Hymenobacter</taxon>
    </lineage>
</organism>
<dbReference type="InterPro" id="IPR050832">
    <property type="entry name" value="Bact_Acetyltransf"/>
</dbReference>
<name>A0ABQ1TYL0_9BACT</name>
<dbReference type="InterPro" id="IPR016181">
    <property type="entry name" value="Acyl_CoA_acyltransferase"/>
</dbReference>
<dbReference type="Gene3D" id="3.40.630.30">
    <property type="match status" value="1"/>
</dbReference>
<keyword evidence="2" id="KW-0012">Acyltransferase</keyword>
<proteinExistence type="predicted"/>
<gene>
    <name evidence="4" type="ORF">GCM10011383_17500</name>
</gene>
<dbReference type="EMBL" id="BMHT01000003">
    <property type="protein sequence ID" value="GGF06952.1"/>
    <property type="molecule type" value="Genomic_DNA"/>
</dbReference>
<comment type="caution">
    <text evidence="4">The sequence shown here is derived from an EMBL/GenBank/DDBJ whole genome shotgun (WGS) entry which is preliminary data.</text>
</comment>
<accession>A0ABQ1TYL0</accession>
<evidence type="ECO:0000259" key="3">
    <source>
        <dbReference type="PROSITE" id="PS51186"/>
    </source>
</evidence>
<dbReference type="RefSeq" id="WP_188813223.1">
    <property type="nucleotide sequence ID" value="NZ_BMHT01000003.1"/>
</dbReference>
<dbReference type="InterPro" id="IPR000182">
    <property type="entry name" value="GNAT_dom"/>
</dbReference>
<evidence type="ECO:0000313" key="4">
    <source>
        <dbReference type="EMBL" id="GGF06952.1"/>
    </source>
</evidence>